<dbReference type="PANTHER" id="PTHR47245:SF2">
    <property type="entry name" value="PEPTIDYL-PROLYL CIS-TRANS ISOMERASE HP_0175-RELATED"/>
    <property type="match status" value="1"/>
</dbReference>
<dbReference type="GO" id="GO:0003755">
    <property type="term" value="F:peptidyl-prolyl cis-trans isomerase activity"/>
    <property type="evidence" value="ECO:0007669"/>
    <property type="project" value="UniProtKB-KW"/>
</dbReference>
<dbReference type="PANTHER" id="PTHR47245">
    <property type="entry name" value="PEPTIDYLPROLYL ISOMERASE"/>
    <property type="match status" value="1"/>
</dbReference>
<accession>A0A2H0CZX2</accession>
<dbReference type="InterPro" id="IPR054384">
    <property type="entry name" value="SecDF_P1_head"/>
</dbReference>
<dbReference type="PROSITE" id="PS50198">
    <property type="entry name" value="PPIC_PPIASE_2"/>
    <property type="match status" value="1"/>
</dbReference>
<dbReference type="Pfam" id="PF22599">
    <property type="entry name" value="SecDF_P1_head"/>
    <property type="match status" value="1"/>
</dbReference>
<evidence type="ECO:0000313" key="4">
    <source>
        <dbReference type="EMBL" id="PIP75269.1"/>
    </source>
</evidence>
<comment type="caution">
    <text evidence="4">The sequence shown here is derived from an EMBL/GenBank/DDBJ whole genome shotgun (WGS) entry which is preliminary data.</text>
</comment>
<reference evidence="4 5" key="1">
    <citation type="submission" date="2017-09" db="EMBL/GenBank/DDBJ databases">
        <title>Depth-based differentiation of microbial function through sediment-hosted aquifers and enrichment of novel symbionts in the deep terrestrial subsurface.</title>
        <authorList>
            <person name="Probst A.J."/>
            <person name="Ladd B."/>
            <person name="Jarett J.K."/>
            <person name="Geller-Mcgrath D.E."/>
            <person name="Sieber C.M."/>
            <person name="Emerson J.B."/>
            <person name="Anantharaman K."/>
            <person name="Thomas B.C."/>
            <person name="Malmstrom R."/>
            <person name="Stieglmeier M."/>
            <person name="Klingl A."/>
            <person name="Woyke T."/>
            <person name="Ryan C.M."/>
            <person name="Banfield J.F."/>
        </authorList>
    </citation>
    <scope>NUCLEOTIDE SEQUENCE [LARGE SCALE GENOMIC DNA]</scope>
    <source>
        <strain evidence="4">CG22_combo_CG10-13_8_21_14_all_39_9</strain>
    </source>
</reference>
<feature type="domain" description="PpiC" evidence="3">
    <location>
        <begin position="116"/>
        <end position="221"/>
    </location>
</feature>
<name>A0A2H0CZX2_9BACT</name>
<evidence type="ECO:0000256" key="1">
    <source>
        <dbReference type="PROSITE-ProRule" id="PRU00278"/>
    </source>
</evidence>
<feature type="signal peptide" evidence="2">
    <location>
        <begin position="1"/>
        <end position="21"/>
    </location>
</feature>
<evidence type="ECO:0000259" key="3">
    <source>
        <dbReference type="PROSITE" id="PS50198"/>
    </source>
</evidence>
<dbReference type="SUPFAM" id="SSF54534">
    <property type="entry name" value="FKBP-like"/>
    <property type="match status" value="1"/>
</dbReference>
<dbReference type="InterPro" id="IPR046357">
    <property type="entry name" value="PPIase_dom_sf"/>
</dbReference>
<protein>
    <recommendedName>
        <fullName evidence="3">PpiC domain-containing protein</fullName>
    </recommendedName>
</protein>
<dbReference type="InterPro" id="IPR050245">
    <property type="entry name" value="PrsA_foldase"/>
</dbReference>
<feature type="chain" id="PRO_5013755672" description="PpiC domain-containing protein" evidence="2">
    <location>
        <begin position="22"/>
        <end position="360"/>
    </location>
</feature>
<keyword evidence="1" id="KW-0413">Isomerase</keyword>
<evidence type="ECO:0000256" key="2">
    <source>
        <dbReference type="SAM" id="SignalP"/>
    </source>
</evidence>
<organism evidence="4 5">
    <name type="scientific">Candidatus Kuenenbacteria bacterium CG22_combo_CG10-13_8_21_14_all_39_9</name>
    <dbReference type="NCBI Taxonomy" id="1974621"/>
    <lineage>
        <taxon>Bacteria</taxon>
        <taxon>Candidatus Kueneniibacteriota</taxon>
    </lineage>
</organism>
<sequence length="360" mass="39749">MNMKKTIFFAAIFLVALTLTACVLGKKKEEGQGQPTAKISHSYTFEVARDIAANEKDAYLKAIKKRLQVYGYNENTVEISEGKKIRLAITEVPGVIFLENEFLQYMVNTPTFEIRTEEEPAKLIVSAEEKAQLEKFNNDAKAKTQGLLEGILANPDTFAQVAKDNSEDVGSRDKGGTYTGIKKGQLVPEYEDVIFNKLKVGEIYPQLVATQYGWHIIKKDAERGEGETKEIDTSHILISKRTEQQILAAKQWLETGLTGVYIDKVNPVQQAENSFAFQILFDETGKQLLSQITKNNVNKPLAIFIDGVGIGTPTVQNEITNGELVITGDFTQENVTAIAQRLSSGAIQFPLSLVAPAAAQ</sequence>
<dbReference type="Gene3D" id="3.30.1360.200">
    <property type="match status" value="1"/>
</dbReference>
<dbReference type="PROSITE" id="PS51257">
    <property type="entry name" value="PROKAR_LIPOPROTEIN"/>
    <property type="match status" value="1"/>
</dbReference>
<dbReference type="Pfam" id="PF13616">
    <property type="entry name" value="Rotamase_3"/>
    <property type="match status" value="1"/>
</dbReference>
<dbReference type="InterPro" id="IPR000297">
    <property type="entry name" value="PPIase_PpiC"/>
</dbReference>
<keyword evidence="1" id="KW-0697">Rotamase</keyword>
<proteinExistence type="predicted"/>
<gene>
    <name evidence="4" type="ORF">COW86_04695</name>
</gene>
<keyword evidence="2" id="KW-0732">Signal</keyword>
<dbReference type="Proteomes" id="UP000230159">
    <property type="component" value="Unassembled WGS sequence"/>
</dbReference>
<dbReference type="AlphaFoldDB" id="A0A2H0CZX2"/>
<dbReference type="EMBL" id="PCTN01000202">
    <property type="protein sequence ID" value="PIP75269.1"/>
    <property type="molecule type" value="Genomic_DNA"/>
</dbReference>
<evidence type="ECO:0000313" key="5">
    <source>
        <dbReference type="Proteomes" id="UP000230159"/>
    </source>
</evidence>
<dbReference type="Gene3D" id="3.10.50.40">
    <property type="match status" value="1"/>
</dbReference>